<sequence>MADWQVSSAQVLRAVAHSDVVPCGDQLCADLDPRGTRSGDRTQYRAVRPRP</sequence>
<accession>A0A7Z2VDC0</accession>
<evidence type="ECO:0000313" key="3">
    <source>
        <dbReference type="Proteomes" id="UP000503498"/>
    </source>
</evidence>
<dbReference type="EMBL" id="CP051651">
    <property type="protein sequence ID" value="QJD69395.1"/>
    <property type="molecule type" value="Genomic_DNA"/>
</dbReference>
<feature type="region of interest" description="Disordered" evidence="1">
    <location>
        <begin position="27"/>
        <end position="51"/>
    </location>
</feature>
<protein>
    <submittedName>
        <fullName evidence="2">Uncharacterized protein</fullName>
    </submittedName>
</protein>
<evidence type="ECO:0000313" key="2">
    <source>
        <dbReference type="EMBL" id="QJD69395.1"/>
    </source>
</evidence>
<dbReference type="AlphaFoldDB" id="A0A7Z2VDC0"/>
<reference evidence="2 3" key="2">
    <citation type="submission" date="2020-04" db="EMBL/GenBank/DDBJ databases">
        <authorList>
            <person name="Fomenkov A."/>
            <person name="Anton B.P."/>
            <person name="Roberts R.J."/>
        </authorList>
    </citation>
    <scope>NUCLEOTIDE SEQUENCE [LARGE SCALE GENOMIC DNA]</scope>
    <source>
        <strain evidence="2 3">NEB122</strain>
    </source>
</reference>
<dbReference type="RefSeq" id="WP_169707536.1">
    <property type="nucleotide sequence ID" value="NZ_CP051651.1"/>
</dbReference>
<gene>
    <name evidence="2" type="ORF">HG421_17940</name>
</gene>
<feature type="compositionally biased region" description="Basic and acidic residues" evidence="1">
    <location>
        <begin position="31"/>
        <end position="43"/>
    </location>
</feature>
<dbReference type="Proteomes" id="UP000503498">
    <property type="component" value="Chromosome"/>
</dbReference>
<name>A0A7Z2VDC0_XANCA</name>
<proteinExistence type="predicted"/>
<evidence type="ECO:0000256" key="1">
    <source>
        <dbReference type="SAM" id="MobiDB-lite"/>
    </source>
</evidence>
<organism evidence="2 3">
    <name type="scientific">Xanthomonas campestris pv. badrii</name>
    <dbReference type="NCBI Taxonomy" id="149696"/>
    <lineage>
        <taxon>Bacteria</taxon>
        <taxon>Pseudomonadati</taxon>
        <taxon>Pseudomonadota</taxon>
        <taxon>Gammaproteobacteria</taxon>
        <taxon>Lysobacterales</taxon>
        <taxon>Lysobacteraceae</taxon>
        <taxon>Xanthomonas</taxon>
    </lineage>
</organism>
<reference evidence="2 3" key="1">
    <citation type="submission" date="2020-04" db="EMBL/GenBank/DDBJ databases">
        <title>Genome-Wide Identification of 5-Methylcytosine Sites in Bacterial Genomes By High-Throughput Sequencing of MspJI Restriction Fragments.</title>
        <authorList>
            <person name="Wu V."/>
        </authorList>
    </citation>
    <scope>NUCLEOTIDE SEQUENCE [LARGE SCALE GENOMIC DNA]</scope>
    <source>
        <strain evidence="2 3">NEB122</strain>
    </source>
</reference>